<keyword evidence="6 12" id="KW-0285">Flavoprotein</keyword>
<keyword evidence="16" id="KW-1185">Reference proteome</keyword>
<dbReference type="GO" id="GO:0050660">
    <property type="term" value="F:flavin adenine dinucleotide binding"/>
    <property type="evidence" value="ECO:0007669"/>
    <property type="project" value="UniProtKB-UniRule"/>
</dbReference>
<dbReference type="InterPro" id="IPR049312">
    <property type="entry name" value="GIDA_C_N"/>
</dbReference>
<dbReference type="SMART" id="SM01228">
    <property type="entry name" value="GIDA_assoc_3"/>
    <property type="match status" value="1"/>
</dbReference>
<dbReference type="AlphaFoldDB" id="A0A1H4B8A6"/>
<dbReference type="PANTHER" id="PTHR11806:SF0">
    <property type="entry name" value="PROTEIN MTO1 HOMOLOG, MITOCHONDRIAL"/>
    <property type="match status" value="1"/>
</dbReference>
<evidence type="ECO:0000256" key="2">
    <source>
        <dbReference type="ARBA" id="ARBA00003717"/>
    </source>
</evidence>
<dbReference type="FunFam" id="1.10.150.570:FF:000001">
    <property type="entry name" value="tRNA uridine 5-carboxymethylaminomethyl modification enzyme MnmG"/>
    <property type="match status" value="1"/>
</dbReference>
<dbReference type="GO" id="GO:0005829">
    <property type="term" value="C:cytosol"/>
    <property type="evidence" value="ECO:0007669"/>
    <property type="project" value="TreeGrafter"/>
</dbReference>
<protein>
    <recommendedName>
        <fullName evidence="4 12">tRNA uridine 5-carboxymethylaminomethyl modification enzyme MnmG</fullName>
    </recommendedName>
    <alternativeName>
        <fullName evidence="11 12">Glucose-inhibited division protein A</fullName>
    </alternativeName>
</protein>
<comment type="function">
    <text evidence="2 12">NAD-binding protein involved in the addition of a carboxymethylaminomethyl (cmnm) group at the wobble position (U34) of certain tRNAs, forming tRNA-cmnm(5)s(2)U34.</text>
</comment>
<dbReference type="Gene3D" id="3.50.50.60">
    <property type="entry name" value="FAD/NAD(P)-binding domain"/>
    <property type="match status" value="2"/>
</dbReference>
<feature type="binding site" evidence="12">
    <location>
        <begin position="11"/>
        <end position="16"/>
    </location>
    <ligand>
        <name>FAD</name>
        <dbReference type="ChEBI" id="CHEBI:57692"/>
    </ligand>
</feature>
<dbReference type="InterPro" id="IPR047001">
    <property type="entry name" value="MnmG_C_subdom"/>
</dbReference>
<dbReference type="PANTHER" id="PTHR11806">
    <property type="entry name" value="GLUCOSE INHIBITED DIVISION PROTEIN A"/>
    <property type="match status" value="1"/>
</dbReference>
<dbReference type="InterPro" id="IPR036188">
    <property type="entry name" value="FAD/NAD-bd_sf"/>
</dbReference>
<feature type="region of interest" description="Disordered" evidence="13">
    <location>
        <begin position="129"/>
        <end position="165"/>
    </location>
</feature>
<evidence type="ECO:0000256" key="10">
    <source>
        <dbReference type="ARBA" id="ARBA00025948"/>
    </source>
</evidence>
<comment type="similarity">
    <text evidence="3 12">Belongs to the MnmG family.</text>
</comment>
<dbReference type="STRING" id="1033731.SAMN05444145_103270"/>
<feature type="domain" description="tRNA uridine 5-carboxymethylaminomethyl modification enzyme C-terminal subdomain" evidence="14">
    <location>
        <begin position="577"/>
        <end position="648"/>
    </location>
</feature>
<evidence type="ECO:0000313" key="15">
    <source>
        <dbReference type="EMBL" id="SEA44294.1"/>
    </source>
</evidence>
<evidence type="ECO:0000256" key="13">
    <source>
        <dbReference type="SAM" id="MobiDB-lite"/>
    </source>
</evidence>
<comment type="caution">
    <text evidence="12">Lacks conserved residue(s) required for the propagation of feature annotation.</text>
</comment>
<feature type="binding site" evidence="12">
    <location>
        <begin position="300"/>
        <end position="314"/>
    </location>
    <ligand>
        <name>NAD(+)</name>
        <dbReference type="ChEBI" id="CHEBI:57540"/>
    </ligand>
</feature>
<dbReference type="PROSITE" id="PS01280">
    <property type="entry name" value="GIDA_1"/>
    <property type="match status" value="1"/>
</dbReference>
<evidence type="ECO:0000256" key="6">
    <source>
        <dbReference type="ARBA" id="ARBA00022630"/>
    </source>
</evidence>
<evidence type="ECO:0000256" key="9">
    <source>
        <dbReference type="ARBA" id="ARBA00023027"/>
    </source>
</evidence>
<evidence type="ECO:0000256" key="3">
    <source>
        <dbReference type="ARBA" id="ARBA00007653"/>
    </source>
</evidence>
<gene>
    <name evidence="12" type="primary">mnmG</name>
    <name evidence="12" type="synonym">gidA</name>
    <name evidence="15" type="ORF">SAMN05444145_103270</name>
</gene>
<dbReference type="SUPFAM" id="SSF51905">
    <property type="entry name" value="FAD/NAD(P)-binding domain"/>
    <property type="match status" value="1"/>
</dbReference>
<dbReference type="InterPro" id="IPR002218">
    <property type="entry name" value="MnmG-rel"/>
</dbReference>
<dbReference type="Proteomes" id="UP000183253">
    <property type="component" value="Unassembled WGS sequence"/>
</dbReference>
<dbReference type="InterPro" id="IPR040131">
    <property type="entry name" value="MnmG_N"/>
</dbReference>
<dbReference type="Pfam" id="PF01134">
    <property type="entry name" value="GIDA"/>
    <property type="match status" value="1"/>
</dbReference>
<evidence type="ECO:0000256" key="7">
    <source>
        <dbReference type="ARBA" id="ARBA00022694"/>
    </source>
</evidence>
<dbReference type="Pfam" id="PF13932">
    <property type="entry name" value="SAM_GIDA_C"/>
    <property type="match status" value="1"/>
</dbReference>
<dbReference type="InterPro" id="IPR004416">
    <property type="entry name" value="MnmG"/>
</dbReference>
<evidence type="ECO:0000256" key="1">
    <source>
        <dbReference type="ARBA" id="ARBA00001974"/>
    </source>
</evidence>
<evidence type="ECO:0000256" key="5">
    <source>
        <dbReference type="ARBA" id="ARBA00022490"/>
    </source>
</evidence>
<dbReference type="HAMAP" id="MF_00129">
    <property type="entry name" value="MnmG_GidA"/>
    <property type="match status" value="1"/>
</dbReference>
<dbReference type="RefSeq" id="WP_010261822.1">
    <property type="nucleotide sequence ID" value="NZ_CAEG01000010.1"/>
</dbReference>
<dbReference type="InterPro" id="IPR020595">
    <property type="entry name" value="MnmG-rel_CS"/>
</dbReference>
<comment type="cofactor">
    <cofactor evidence="1 12">
        <name>FAD</name>
        <dbReference type="ChEBI" id="CHEBI:57692"/>
    </cofactor>
</comment>
<sequence>MTLDYDIIVIGGGHAGCEAASAAARLGSRTLLLTMDMDKMAAMSCNPAVGGVAKGQIVREIDALGGQMGRITDLTTIQFRMLNRSKGAAMWSPRAQCDKTRFSEEWRHTLENTWNLYIWQDAATELLFDKTPDTDPAQPNAPGSESDPKQDTPRSSTQNPRITGVRTRMGVEFTCRAVVLTSGTFLEGLMHCGASHAEGGRAGDAASHGITECLRKIGFETGRMKTGTPARLDARTIDFERLEPQYGDENPAKFSFSPETRPVKDQLPCFLVYTSSEVHDILRSGFDQSPLFNGTICGIGPRYCPSIEDKLRTFADKEQHQLFLEPEGRTTNEYYLNGFSSSLPWDVQWKALHKIEGFEDLHIYRPGYAIEYDFFPPTQLHHSLETKLVSGLYFAGQVNGTTGYEEAAAQGLMAGINAHRALVGEEPIVLKRDEAYIGVLIDDLVTKGVDEPYRMFTSRAEYRILLRQDNADIRLTPLGYKIGLIPQKRYEHFVKKNSLVESLVEFARRQSIKAAEINDYLKSVNSEPLTQGRKLYDILMRNNVTFESLQTVLPKLKKFIAENEIDAEVIEEAEIQIKYKGYIEREKFIAEKLHRLENISIPNDFDFHSMNSLTIEARQKLSRIRPTTIGQASRIPGVSPADVNVLLVKFGR</sequence>
<dbReference type="GO" id="GO:0002098">
    <property type="term" value="P:tRNA wobble uridine modification"/>
    <property type="evidence" value="ECO:0007669"/>
    <property type="project" value="InterPro"/>
</dbReference>
<keyword evidence="7 12" id="KW-0819">tRNA processing</keyword>
<proteinExistence type="inferred from homology"/>
<dbReference type="FunFam" id="1.10.10.1800:FF:000003">
    <property type="entry name" value="tRNA uridine 5-carboxymethylaminomethyl modification enzyme MnmG"/>
    <property type="match status" value="1"/>
</dbReference>
<evidence type="ECO:0000256" key="12">
    <source>
        <dbReference type="HAMAP-Rule" id="MF_00129"/>
    </source>
</evidence>
<dbReference type="Pfam" id="PF21680">
    <property type="entry name" value="GIDA_C_1st"/>
    <property type="match status" value="1"/>
</dbReference>
<comment type="subcellular location">
    <subcellularLocation>
        <location evidence="12">Cytoplasm</location>
    </subcellularLocation>
</comment>
<evidence type="ECO:0000259" key="14">
    <source>
        <dbReference type="SMART" id="SM01228"/>
    </source>
</evidence>
<accession>A0A1H4B8A6</accession>
<keyword evidence="8 12" id="KW-0274">FAD</keyword>
<dbReference type="Gene3D" id="1.10.150.570">
    <property type="entry name" value="GidA associated domain, C-terminal subdomain"/>
    <property type="match status" value="1"/>
</dbReference>
<name>A0A1H4B8A6_9BACT</name>
<keyword evidence="5 12" id="KW-0963">Cytoplasm</keyword>
<organism evidence="15 16">
    <name type="scientific">Alistipes timonensis JC136</name>
    <dbReference type="NCBI Taxonomy" id="1033731"/>
    <lineage>
        <taxon>Bacteria</taxon>
        <taxon>Pseudomonadati</taxon>
        <taxon>Bacteroidota</taxon>
        <taxon>Bacteroidia</taxon>
        <taxon>Bacteroidales</taxon>
        <taxon>Rikenellaceae</taxon>
        <taxon>Alistipes</taxon>
    </lineage>
</organism>
<dbReference type="OrthoDB" id="9815560at2"/>
<reference evidence="15 16" key="1">
    <citation type="submission" date="2016-10" db="EMBL/GenBank/DDBJ databases">
        <authorList>
            <person name="de Groot N.N."/>
        </authorList>
    </citation>
    <scope>NUCLEOTIDE SEQUENCE [LARGE SCALE GENOMIC DNA]</scope>
    <source>
        <strain evidence="15 16">DSM 25383</strain>
    </source>
</reference>
<dbReference type="PROSITE" id="PS01281">
    <property type="entry name" value="GIDA_2"/>
    <property type="match status" value="1"/>
</dbReference>
<evidence type="ECO:0000256" key="4">
    <source>
        <dbReference type="ARBA" id="ARBA00020461"/>
    </source>
</evidence>
<dbReference type="GO" id="GO:0030488">
    <property type="term" value="P:tRNA methylation"/>
    <property type="evidence" value="ECO:0007669"/>
    <property type="project" value="TreeGrafter"/>
</dbReference>
<dbReference type="InterPro" id="IPR026904">
    <property type="entry name" value="MnmG_C"/>
</dbReference>
<dbReference type="NCBIfam" id="TIGR00136">
    <property type="entry name" value="mnmG_gidA"/>
    <property type="match status" value="1"/>
</dbReference>
<dbReference type="Gene3D" id="1.10.10.1800">
    <property type="entry name" value="tRNA uridine 5-carboxymethylaminomethyl modification enzyme MnmG/GidA"/>
    <property type="match status" value="1"/>
</dbReference>
<evidence type="ECO:0000256" key="11">
    <source>
        <dbReference type="ARBA" id="ARBA00031800"/>
    </source>
</evidence>
<evidence type="ECO:0000313" key="16">
    <source>
        <dbReference type="Proteomes" id="UP000183253"/>
    </source>
</evidence>
<keyword evidence="9 12" id="KW-0520">NAD</keyword>
<comment type="subunit">
    <text evidence="10 12">Homodimer. Heterotetramer of two MnmE and two MnmG subunits.</text>
</comment>
<evidence type="ECO:0000256" key="8">
    <source>
        <dbReference type="ARBA" id="ARBA00022827"/>
    </source>
</evidence>
<dbReference type="EMBL" id="FNRI01000003">
    <property type="protein sequence ID" value="SEA44294.1"/>
    <property type="molecule type" value="Genomic_DNA"/>
</dbReference>
<dbReference type="FunFam" id="3.50.50.60:FF:000002">
    <property type="entry name" value="tRNA uridine 5-carboxymethylaminomethyl modification enzyme MnmG"/>
    <property type="match status" value="1"/>
</dbReference>
<dbReference type="InterPro" id="IPR044920">
    <property type="entry name" value="MnmG_C_subdom_sf"/>
</dbReference>